<organism evidence="1 2">
    <name type="scientific">Heyndrickxia coagulans</name>
    <name type="common">Weizmannia coagulans</name>
    <dbReference type="NCBI Taxonomy" id="1398"/>
    <lineage>
        <taxon>Bacteria</taxon>
        <taxon>Bacillati</taxon>
        <taxon>Bacillota</taxon>
        <taxon>Bacilli</taxon>
        <taxon>Bacillales</taxon>
        <taxon>Bacillaceae</taxon>
        <taxon>Heyndrickxia</taxon>
    </lineage>
</organism>
<reference evidence="2" key="1">
    <citation type="submission" date="2016-01" db="EMBL/GenBank/DDBJ databases">
        <authorList>
            <person name="Mitreva M."/>
            <person name="Pepin K.H."/>
            <person name="Mihindukulasuriya K.A."/>
            <person name="Fulton R."/>
            <person name="Fronick C."/>
            <person name="O'Laughlin M."/>
            <person name="Miner T."/>
            <person name="Herter B."/>
            <person name="Rosa B.A."/>
            <person name="Cordes M."/>
            <person name="Tomlinson C."/>
            <person name="Wollam A."/>
            <person name="Palsikar V.B."/>
            <person name="Mardis E.R."/>
            <person name="Wilson R.K."/>
        </authorList>
    </citation>
    <scope>NUCLEOTIDE SEQUENCE [LARGE SCALE GENOMIC DNA]</scope>
    <source>
        <strain evidence="2">GED7749B</strain>
    </source>
</reference>
<dbReference type="InterPro" id="IPR036291">
    <property type="entry name" value="NAD(P)-bd_dom_sf"/>
</dbReference>
<protein>
    <submittedName>
        <fullName evidence="1">Uncharacterized protein</fullName>
    </submittedName>
</protein>
<name>A0A133KZE5_HEYCO</name>
<dbReference type="RefSeq" id="WP_061086519.1">
    <property type="nucleotide sequence ID" value="NZ_KQ955806.1"/>
</dbReference>
<dbReference type="SUPFAM" id="SSF51735">
    <property type="entry name" value="NAD(P)-binding Rossmann-fold domains"/>
    <property type="match status" value="1"/>
</dbReference>
<sequence>MNQALVIGAGAFFGFELCKALLDAGYPVTAADQETDPGFLLEERWMEIGRNANLEYQPLSRLSPEKCTCCIPVYDYYVRDAREDLQDACRYLEPIKAQIECVALILPNHLAGAEQTEWVPGVLGDCARVTFFVPALFGPGQPGSLAFSQMINGNTEPDLKYDDSDALFAADAAVAIVSELEKGETGKAFYLKSPDGNGWEPVARFLTQDTGSPTLPSCRLEAKGELEPMIVRPSVSWQAAIQQQIACQRKNS</sequence>
<dbReference type="Proteomes" id="UP000070376">
    <property type="component" value="Unassembled WGS sequence"/>
</dbReference>
<gene>
    <name evidence="1" type="ORF">HMPREF3213_00745</name>
</gene>
<comment type="caution">
    <text evidence="1">The sequence shown here is derived from an EMBL/GenBank/DDBJ whole genome shotgun (WGS) entry which is preliminary data.</text>
</comment>
<accession>A0A133KZE5</accession>
<evidence type="ECO:0000313" key="1">
    <source>
        <dbReference type="EMBL" id="KWZ84827.1"/>
    </source>
</evidence>
<dbReference type="EMBL" id="LRPN01000026">
    <property type="protein sequence ID" value="KWZ84827.1"/>
    <property type="molecule type" value="Genomic_DNA"/>
</dbReference>
<dbReference type="AlphaFoldDB" id="A0A133KZE5"/>
<dbReference type="PATRIC" id="fig|1398.22.peg.746"/>
<proteinExistence type="predicted"/>
<evidence type="ECO:0000313" key="2">
    <source>
        <dbReference type="Proteomes" id="UP000070376"/>
    </source>
</evidence>